<accession>A0ABQ2JII2</accession>
<dbReference type="RefSeq" id="WP_189059398.1">
    <property type="nucleotide sequence ID" value="NZ_BMOR01000034.1"/>
</dbReference>
<gene>
    <name evidence="1" type="ORF">GCM10010842_37430</name>
</gene>
<dbReference type="InterPro" id="IPR016181">
    <property type="entry name" value="Acyl_CoA_acyltransferase"/>
</dbReference>
<dbReference type="Gene3D" id="3.40.630.30">
    <property type="match status" value="1"/>
</dbReference>
<protein>
    <recommendedName>
        <fullName evidence="3">GNAT family N-acetyltransferase</fullName>
    </recommendedName>
</protein>
<dbReference type="EMBL" id="BMOR01000034">
    <property type="protein sequence ID" value="GGN46679.1"/>
    <property type="molecule type" value="Genomic_DNA"/>
</dbReference>
<dbReference type="Proteomes" id="UP000645517">
    <property type="component" value="Unassembled WGS sequence"/>
</dbReference>
<dbReference type="SUPFAM" id="SSF55729">
    <property type="entry name" value="Acyl-CoA N-acyltransferases (Nat)"/>
    <property type="match status" value="1"/>
</dbReference>
<comment type="caution">
    <text evidence="1">The sequence shown here is derived from an EMBL/GenBank/DDBJ whole genome shotgun (WGS) entry which is preliminary data.</text>
</comment>
<reference evidence="2" key="1">
    <citation type="journal article" date="2019" name="Int. J. Syst. Evol. Microbiol.">
        <title>The Global Catalogue of Microorganisms (GCM) 10K type strain sequencing project: providing services to taxonomists for standard genome sequencing and annotation.</title>
        <authorList>
            <consortium name="The Broad Institute Genomics Platform"/>
            <consortium name="The Broad Institute Genome Sequencing Center for Infectious Disease"/>
            <person name="Wu L."/>
            <person name="Ma J."/>
        </authorList>
    </citation>
    <scope>NUCLEOTIDE SEQUENCE [LARGE SCALE GENOMIC DNA]</scope>
    <source>
        <strain evidence="2">JCM 16918</strain>
    </source>
</reference>
<name>A0ABQ2JII2_9DEIO</name>
<evidence type="ECO:0008006" key="3">
    <source>
        <dbReference type="Google" id="ProtNLM"/>
    </source>
</evidence>
<sequence>MVEHPLTFAGGLAVRVTCARDADRTLWRVYPAAGGPPLAKANTAVRDGWLRLNDIHVTPEMTRPNRTWWARIRGLQETIPVRGLGLGGTLLTEVQREAVRRGLQGVTGTFTPESPTASVPLARFYARHGFTLTGQDLRWVAGD</sequence>
<keyword evidence="2" id="KW-1185">Reference proteome</keyword>
<evidence type="ECO:0000313" key="2">
    <source>
        <dbReference type="Proteomes" id="UP000645517"/>
    </source>
</evidence>
<evidence type="ECO:0000313" key="1">
    <source>
        <dbReference type="EMBL" id="GGN46679.1"/>
    </source>
</evidence>
<proteinExistence type="predicted"/>
<organism evidence="1 2">
    <name type="scientific">Deinococcus daejeonensis</name>
    <dbReference type="NCBI Taxonomy" id="1007098"/>
    <lineage>
        <taxon>Bacteria</taxon>
        <taxon>Thermotogati</taxon>
        <taxon>Deinococcota</taxon>
        <taxon>Deinococci</taxon>
        <taxon>Deinococcales</taxon>
        <taxon>Deinococcaceae</taxon>
        <taxon>Deinococcus</taxon>
    </lineage>
</organism>